<name>A0A508SV47_9BRAD</name>
<dbReference type="AlphaFoldDB" id="A0A508SV47"/>
<keyword evidence="1" id="KW-0472">Membrane</keyword>
<reference evidence="2" key="1">
    <citation type="submission" date="2019-02" db="EMBL/GenBank/DDBJ databases">
        <authorList>
            <person name="Pothier F.J."/>
        </authorList>
    </citation>
    <scope>NUCLEOTIDE SEQUENCE</scope>
    <source>
        <strain evidence="2">CI-1B</strain>
    </source>
</reference>
<evidence type="ECO:0000256" key="1">
    <source>
        <dbReference type="SAM" id="Phobius"/>
    </source>
</evidence>
<dbReference type="EMBL" id="CAADFC020000004">
    <property type="protein sequence ID" value="VIO66373.1"/>
    <property type="molecule type" value="Genomic_DNA"/>
</dbReference>
<keyword evidence="1" id="KW-0812">Transmembrane</keyword>
<organism evidence="2 3">
    <name type="scientific">Bradyrhizobium ivorense</name>
    <dbReference type="NCBI Taxonomy" id="2511166"/>
    <lineage>
        <taxon>Bacteria</taxon>
        <taxon>Pseudomonadati</taxon>
        <taxon>Pseudomonadota</taxon>
        <taxon>Alphaproteobacteria</taxon>
        <taxon>Hyphomicrobiales</taxon>
        <taxon>Nitrobacteraceae</taxon>
        <taxon>Bradyrhizobium</taxon>
    </lineage>
</organism>
<dbReference type="Proteomes" id="UP000328092">
    <property type="component" value="Unassembled WGS sequence"/>
</dbReference>
<protein>
    <submittedName>
        <fullName evidence="2">Uncharacterized protein</fullName>
    </submittedName>
</protein>
<comment type="caution">
    <text evidence="2">The sequence shown here is derived from an EMBL/GenBank/DDBJ whole genome shotgun (WGS) entry which is preliminary data.</text>
</comment>
<sequence length="54" mass="5288">MFGAALSVVSIGVGSALAFATKLYPSRTAALEACAGAFLLVGLGLLGSALPHLL</sequence>
<gene>
    <name evidence="2" type="ORF">CI1B_14940</name>
</gene>
<evidence type="ECO:0000313" key="3">
    <source>
        <dbReference type="Proteomes" id="UP000328092"/>
    </source>
</evidence>
<evidence type="ECO:0000313" key="2">
    <source>
        <dbReference type="EMBL" id="VIO66373.1"/>
    </source>
</evidence>
<proteinExistence type="predicted"/>
<accession>A0A508SV47</accession>
<dbReference type="RefSeq" id="WP_172626644.1">
    <property type="nucleotide sequence ID" value="NZ_CAADFB020000006.1"/>
</dbReference>
<keyword evidence="3" id="KW-1185">Reference proteome</keyword>
<keyword evidence="1" id="KW-1133">Transmembrane helix</keyword>
<feature type="transmembrane region" description="Helical" evidence="1">
    <location>
        <begin position="28"/>
        <end position="50"/>
    </location>
</feature>